<proteinExistence type="predicted"/>
<keyword evidence="2" id="KW-1185">Reference proteome</keyword>
<sequence>MYRTFSGEEPEFAELLSVYEKSKLQQQSAVSKLDQSVILASEIPLKLDNLCAELESNGSSVKSDKKIISTDPIDWDKIISEKKMLDQKLKNLPQFSKELRLIEEYQKSSINAYDK</sequence>
<reference evidence="1 2" key="1">
    <citation type="journal article" date="2023" name="BMC Biol.">
        <title>The compact genome of the sponge Oopsacas minuta (Hexactinellida) is lacking key metazoan core genes.</title>
        <authorList>
            <person name="Santini S."/>
            <person name="Schenkelaars Q."/>
            <person name="Jourda C."/>
            <person name="Duchesne M."/>
            <person name="Belahbib H."/>
            <person name="Rocher C."/>
            <person name="Selva M."/>
            <person name="Riesgo A."/>
            <person name="Vervoort M."/>
            <person name="Leys S.P."/>
            <person name="Kodjabachian L."/>
            <person name="Le Bivic A."/>
            <person name="Borchiellini C."/>
            <person name="Claverie J.M."/>
            <person name="Renard E."/>
        </authorList>
    </citation>
    <scope>NUCLEOTIDE SEQUENCE [LARGE SCALE GENOMIC DNA]</scope>
    <source>
        <strain evidence="1">SPO-2</strain>
    </source>
</reference>
<dbReference type="Proteomes" id="UP001165289">
    <property type="component" value="Unassembled WGS sequence"/>
</dbReference>
<gene>
    <name evidence="1" type="ORF">LOD99_14008</name>
</gene>
<accession>A0AAV7KGF4</accession>
<dbReference type="AlphaFoldDB" id="A0AAV7KGF4"/>
<organism evidence="1 2">
    <name type="scientific">Oopsacas minuta</name>
    <dbReference type="NCBI Taxonomy" id="111878"/>
    <lineage>
        <taxon>Eukaryota</taxon>
        <taxon>Metazoa</taxon>
        <taxon>Porifera</taxon>
        <taxon>Hexactinellida</taxon>
        <taxon>Hexasterophora</taxon>
        <taxon>Lyssacinosida</taxon>
        <taxon>Leucopsacidae</taxon>
        <taxon>Oopsacas</taxon>
    </lineage>
</organism>
<dbReference type="EMBL" id="JAKMXF010000033">
    <property type="protein sequence ID" value="KAI6660422.1"/>
    <property type="molecule type" value="Genomic_DNA"/>
</dbReference>
<evidence type="ECO:0000313" key="1">
    <source>
        <dbReference type="EMBL" id="KAI6660422.1"/>
    </source>
</evidence>
<name>A0AAV7KGF4_9METZ</name>
<evidence type="ECO:0000313" key="2">
    <source>
        <dbReference type="Proteomes" id="UP001165289"/>
    </source>
</evidence>
<protein>
    <submittedName>
        <fullName evidence="1">Uncharacterized protein</fullName>
    </submittedName>
</protein>
<comment type="caution">
    <text evidence="1">The sequence shown here is derived from an EMBL/GenBank/DDBJ whole genome shotgun (WGS) entry which is preliminary data.</text>
</comment>